<dbReference type="Proteomes" id="UP001223520">
    <property type="component" value="Chromosome"/>
</dbReference>
<name>A0AAJ6NU81_9CYAN</name>
<keyword evidence="3" id="KW-1185">Reference proteome</keyword>
<evidence type="ECO:0000313" key="2">
    <source>
        <dbReference type="EMBL" id="WGV26618.1"/>
    </source>
</evidence>
<sequence>MQEFYQQMLQQGKSLNVALHDTQLKMWQQDEWRNPYFWSAFNFQGEWQI</sequence>
<dbReference type="InterPro" id="IPR024983">
    <property type="entry name" value="CHAT_dom"/>
</dbReference>
<dbReference type="EMBL" id="CP124543">
    <property type="protein sequence ID" value="WGV26618.1"/>
    <property type="molecule type" value="Genomic_DNA"/>
</dbReference>
<feature type="domain" description="CHAT" evidence="1">
    <location>
        <begin position="1"/>
        <end position="45"/>
    </location>
</feature>
<protein>
    <submittedName>
        <fullName evidence="2">CHAT domain-containing protein</fullName>
    </submittedName>
</protein>
<accession>A0AAJ6NU81</accession>
<evidence type="ECO:0000313" key="3">
    <source>
        <dbReference type="Proteomes" id="UP001223520"/>
    </source>
</evidence>
<organism evidence="2 3">
    <name type="scientific">Halotia branconii CENA392</name>
    <dbReference type="NCBI Taxonomy" id="1539056"/>
    <lineage>
        <taxon>Bacteria</taxon>
        <taxon>Bacillati</taxon>
        <taxon>Cyanobacteriota</taxon>
        <taxon>Cyanophyceae</taxon>
        <taxon>Nostocales</taxon>
        <taxon>Nodulariaceae</taxon>
        <taxon>Halotia</taxon>
    </lineage>
</organism>
<evidence type="ECO:0000259" key="1">
    <source>
        <dbReference type="Pfam" id="PF12770"/>
    </source>
</evidence>
<dbReference type="Pfam" id="PF12770">
    <property type="entry name" value="CHAT"/>
    <property type="match status" value="1"/>
</dbReference>
<proteinExistence type="predicted"/>
<reference evidence="2 3" key="1">
    <citation type="journal article" date="2023" name="Limnol Oceanogr Lett">
        <title>Environmental adaptations by the intertidal Antarctic cyanobacterium Halotia branconii CENA392 as revealed using long-read genome sequencing.</title>
        <authorList>
            <person name="Dextro R.B."/>
            <person name="Delbaje E."/>
            <person name="Freitas P.N.N."/>
            <person name="Geraldes V."/>
            <person name="Pinto E."/>
            <person name="Long P.F."/>
            <person name="Fiore M.F."/>
        </authorList>
    </citation>
    <scope>NUCLEOTIDE SEQUENCE [LARGE SCALE GENOMIC DNA]</scope>
    <source>
        <strain evidence="2 3">CENA392</strain>
    </source>
</reference>
<gene>
    <name evidence="2" type="ORF">QI031_03655</name>
</gene>
<dbReference type="AlphaFoldDB" id="A0AAJ6NU81"/>
<dbReference type="KEGG" id="hbq:QI031_03655"/>
<dbReference type="RefSeq" id="WP_281483865.1">
    <property type="nucleotide sequence ID" value="NZ_CP124543.1"/>
</dbReference>